<dbReference type="GO" id="GO:0007059">
    <property type="term" value="P:chromosome segregation"/>
    <property type="evidence" value="ECO:0007669"/>
    <property type="project" value="TreeGrafter"/>
</dbReference>
<evidence type="ECO:0000256" key="10">
    <source>
        <dbReference type="SAM" id="Coils"/>
    </source>
</evidence>
<keyword evidence="9" id="KW-0137">Centromere</keyword>
<evidence type="ECO:0000256" key="4">
    <source>
        <dbReference type="ARBA" id="ARBA00022618"/>
    </source>
</evidence>
<sequence>MTSVPSGSKRWTHFHSALQLAIQRSTHKWTYEDFTECFSLWCEEQPEASATLFNTVAQHMESNITNRCEDLLTQFNVKENVDKLHAVVTEARARKQVDDDYDGKDLWKENLPPRAAVRAKTIPLLKQERDRLKAELEELDQENQRLQAMMQANIDAQNAADEQTTALLDLLDEACKRWNDLPMEEIESWRLATAESITPSIPK</sequence>
<dbReference type="Pfam" id="PF03980">
    <property type="entry name" value="Nnf1"/>
    <property type="match status" value="1"/>
</dbReference>
<keyword evidence="6" id="KW-0995">Kinetochore</keyword>
<accession>A0AAW0G172</accession>
<comment type="caution">
    <text evidence="11">The sequence shown here is derived from an EMBL/GenBank/DDBJ whole genome shotgun (WGS) entry which is preliminary data.</text>
</comment>
<evidence type="ECO:0000256" key="1">
    <source>
        <dbReference type="ARBA" id="ARBA00004123"/>
    </source>
</evidence>
<dbReference type="PANTHER" id="PTHR15459">
    <property type="entry name" value="POLYAMINE-MODULATED FACTOR 1"/>
    <property type="match status" value="1"/>
</dbReference>
<evidence type="ECO:0000256" key="6">
    <source>
        <dbReference type="ARBA" id="ARBA00022838"/>
    </source>
</evidence>
<keyword evidence="7" id="KW-0539">Nucleus</keyword>
<dbReference type="GO" id="GO:0000444">
    <property type="term" value="C:MIS12/MIND type complex"/>
    <property type="evidence" value="ECO:0007669"/>
    <property type="project" value="InterPro"/>
</dbReference>
<evidence type="ECO:0000256" key="2">
    <source>
        <dbReference type="ARBA" id="ARBA00004629"/>
    </source>
</evidence>
<keyword evidence="12" id="KW-1185">Reference proteome</keyword>
<evidence type="ECO:0000256" key="3">
    <source>
        <dbReference type="ARBA" id="ARBA00022454"/>
    </source>
</evidence>
<keyword evidence="4" id="KW-0132">Cell division</keyword>
<proteinExistence type="predicted"/>
<protein>
    <submittedName>
        <fullName evidence="11">Uncharacterized protein</fullName>
    </submittedName>
</protein>
<dbReference type="GO" id="GO:0005634">
    <property type="term" value="C:nucleus"/>
    <property type="evidence" value="ECO:0007669"/>
    <property type="project" value="UniProtKB-SubCell"/>
</dbReference>
<keyword evidence="5" id="KW-0498">Mitosis</keyword>
<keyword evidence="10" id="KW-0175">Coiled coil</keyword>
<dbReference type="PANTHER" id="PTHR15459:SF3">
    <property type="entry name" value="POLYAMINE-MODULATED FACTOR 1"/>
    <property type="match status" value="1"/>
</dbReference>
<dbReference type="InterPro" id="IPR007128">
    <property type="entry name" value="PMF1/Nnf1"/>
</dbReference>
<evidence type="ECO:0000313" key="12">
    <source>
        <dbReference type="Proteomes" id="UP001385951"/>
    </source>
</evidence>
<evidence type="ECO:0000256" key="9">
    <source>
        <dbReference type="ARBA" id="ARBA00023328"/>
    </source>
</evidence>
<comment type="subcellular location">
    <subcellularLocation>
        <location evidence="2">Chromosome</location>
        <location evidence="2">Centromere</location>
        <location evidence="2">Kinetochore</location>
    </subcellularLocation>
    <subcellularLocation>
        <location evidence="1">Nucleus</location>
    </subcellularLocation>
</comment>
<reference evidence="11 12" key="1">
    <citation type="submission" date="2022-09" db="EMBL/GenBank/DDBJ databases">
        <authorList>
            <person name="Palmer J.M."/>
        </authorList>
    </citation>
    <scope>NUCLEOTIDE SEQUENCE [LARGE SCALE GENOMIC DNA]</scope>
    <source>
        <strain evidence="11 12">DSM 7382</strain>
    </source>
</reference>
<evidence type="ECO:0000313" key="11">
    <source>
        <dbReference type="EMBL" id="KAK7683386.1"/>
    </source>
</evidence>
<keyword evidence="8" id="KW-0131">Cell cycle</keyword>
<dbReference type="AlphaFoldDB" id="A0AAW0G172"/>
<dbReference type="GO" id="GO:0051301">
    <property type="term" value="P:cell division"/>
    <property type="evidence" value="ECO:0007669"/>
    <property type="project" value="UniProtKB-KW"/>
</dbReference>
<keyword evidence="3" id="KW-0158">Chromosome</keyword>
<dbReference type="EMBL" id="JASBNA010000031">
    <property type="protein sequence ID" value="KAK7683386.1"/>
    <property type="molecule type" value="Genomic_DNA"/>
</dbReference>
<evidence type="ECO:0000256" key="8">
    <source>
        <dbReference type="ARBA" id="ARBA00023306"/>
    </source>
</evidence>
<organism evidence="11 12">
    <name type="scientific">Cerrena zonata</name>
    <dbReference type="NCBI Taxonomy" id="2478898"/>
    <lineage>
        <taxon>Eukaryota</taxon>
        <taxon>Fungi</taxon>
        <taxon>Dikarya</taxon>
        <taxon>Basidiomycota</taxon>
        <taxon>Agaricomycotina</taxon>
        <taxon>Agaricomycetes</taxon>
        <taxon>Polyporales</taxon>
        <taxon>Cerrenaceae</taxon>
        <taxon>Cerrena</taxon>
    </lineage>
</organism>
<dbReference type="Proteomes" id="UP001385951">
    <property type="component" value="Unassembled WGS sequence"/>
</dbReference>
<evidence type="ECO:0000256" key="7">
    <source>
        <dbReference type="ARBA" id="ARBA00023242"/>
    </source>
</evidence>
<gene>
    <name evidence="11" type="ORF">QCA50_013648</name>
</gene>
<name>A0AAW0G172_9APHY</name>
<feature type="coiled-coil region" evidence="10">
    <location>
        <begin position="122"/>
        <end position="159"/>
    </location>
</feature>
<evidence type="ECO:0000256" key="5">
    <source>
        <dbReference type="ARBA" id="ARBA00022776"/>
    </source>
</evidence>